<proteinExistence type="predicted"/>
<reference evidence="2 3" key="1">
    <citation type="journal article" date="2019" name="Nat. Ecol. Evol.">
        <title>Megaphylogeny resolves global patterns of mushroom evolution.</title>
        <authorList>
            <person name="Varga T."/>
            <person name="Krizsan K."/>
            <person name="Foldi C."/>
            <person name="Dima B."/>
            <person name="Sanchez-Garcia M."/>
            <person name="Sanchez-Ramirez S."/>
            <person name="Szollosi G.J."/>
            <person name="Szarkandi J.G."/>
            <person name="Papp V."/>
            <person name="Albert L."/>
            <person name="Andreopoulos W."/>
            <person name="Angelini C."/>
            <person name="Antonin V."/>
            <person name="Barry K.W."/>
            <person name="Bougher N.L."/>
            <person name="Buchanan P."/>
            <person name="Buyck B."/>
            <person name="Bense V."/>
            <person name="Catcheside P."/>
            <person name="Chovatia M."/>
            <person name="Cooper J."/>
            <person name="Damon W."/>
            <person name="Desjardin D."/>
            <person name="Finy P."/>
            <person name="Geml J."/>
            <person name="Haridas S."/>
            <person name="Hughes K."/>
            <person name="Justo A."/>
            <person name="Karasinski D."/>
            <person name="Kautmanova I."/>
            <person name="Kiss B."/>
            <person name="Kocsube S."/>
            <person name="Kotiranta H."/>
            <person name="LaButti K.M."/>
            <person name="Lechner B.E."/>
            <person name="Liimatainen K."/>
            <person name="Lipzen A."/>
            <person name="Lukacs Z."/>
            <person name="Mihaltcheva S."/>
            <person name="Morgado L.N."/>
            <person name="Niskanen T."/>
            <person name="Noordeloos M.E."/>
            <person name="Ohm R.A."/>
            <person name="Ortiz-Santana B."/>
            <person name="Ovrebo C."/>
            <person name="Racz N."/>
            <person name="Riley R."/>
            <person name="Savchenko A."/>
            <person name="Shiryaev A."/>
            <person name="Soop K."/>
            <person name="Spirin V."/>
            <person name="Szebenyi C."/>
            <person name="Tomsovsky M."/>
            <person name="Tulloss R.E."/>
            <person name="Uehling J."/>
            <person name="Grigoriev I.V."/>
            <person name="Vagvolgyi C."/>
            <person name="Papp T."/>
            <person name="Martin F.M."/>
            <person name="Miettinen O."/>
            <person name="Hibbett D.S."/>
            <person name="Nagy L.G."/>
        </authorList>
    </citation>
    <scope>NUCLEOTIDE SEQUENCE [LARGE SCALE GENOMIC DNA]</scope>
    <source>
        <strain evidence="2 3">FP101781</strain>
    </source>
</reference>
<sequence>MAEAPLRGLDNGGTIRLGGRRRPVPGRQRHRAPVRLLSLLLPKRRLGRTSHRPRSSRRPRAVLISRTRRRHNPHTPSPHRPRTARPRCSPPRTTRTSLKDAPLNYIQPTLSVFPDPGHASPSWFAANGPPAG</sequence>
<feature type="region of interest" description="Disordered" evidence="1">
    <location>
        <begin position="1"/>
        <end position="132"/>
    </location>
</feature>
<protein>
    <submittedName>
        <fullName evidence="2">Uncharacterized protein</fullName>
    </submittedName>
</protein>
<feature type="compositionally biased region" description="Low complexity" evidence="1">
    <location>
        <begin position="86"/>
        <end position="96"/>
    </location>
</feature>
<organism evidence="2 3">
    <name type="scientific">Coprinellus micaceus</name>
    <name type="common">Glistening ink-cap mushroom</name>
    <name type="synonym">Coprinus micaceus</name>
    <dbReference type="NCBI Taxonomy" id="71717"/>
    <lineage>
        <taxon>Eukaryota</taxon>
        <taxon>Fungi</taxon>
        <taxon>Dikarya</taxon>
        <taxon>Basidiomycota</taxon>
        <taxon>Agaricomycotina</taxon>
        <taxon>Agaricomycetes</taxon>
        <taxon>Agaricomycetidae</taxon>
        <taxon>Agaricales</taxon>
        <taxon>Agaricineae</taxon>
        <taxon>Psathyrellaceae</taxon>
        <taxon>Coprinellus</taxon>
    </lineage>
</organism>
<dbReference type="AlphaFoldDB" id="A0A4Y7SWN2"/>
<evidence type="ECO:0000313" key="2">
    <source>
        <dbReference type="EMBL" id="TEB26267.1"/>
    </source>
</evidence>
<keyword evidence="3" id="KW-1185">Reference proteome</keyword>
<evidence type="ECO:0000313" key="3">
    <source>
        <dbReference type="Proteomes" id="UP000298030"/>
    </source>
</evidence>
<dbReference type="Proteomes" id="UP000298030">
    <property type="component" value="Unassembled WGS sequence"/>
</dbReference>
<gene>
    <name evidence="2" type="ORF">FA13DRAFT_1102397</name>
</gene>
<feature type="compositionally biased region" description="Basic residues" evidence="1">
    <location>
        <begin position="42"/>
        <end position="85"/>
    </location>
</feature>
<evidence type="ECO:0000256" key="1">
    <source>
        <dbReference type="SAM" id="MobiDB-lite"/>
    </source>
</evidence>
<accession>A0A4Y7SWN2</accession>
<feature type="compositionally biased region" description="Basic residues" evidence="1">
    <location>
        <begin position="18"/>
        <end position="33"/>
    </location>
</feature>
<dbReference type="EMBL" id="QPFP01000050">
    <property type="protein sequence ID" value="TEB26267.1"/>
    <property type="molecule type" value="Genomic_DNA"/>
</dbReference>
<name>A0A4Y7SWN2_COPMI</name>
<comment type="caution">
    <text evidence="2">The sequence shown here is derived from an EMBL/GenBank/DDBJ whole genome shotgun (WGS) entry which is preliminary data.</text>
</comment>